<feature type="compositionally biased region" description="Pro residues" evidence="1">
    <location>
        <begin position="7"/>
        <end position="24"/>
    </location>
</feature>
<sequence length="130" mass="12975">MSGTRIGPPPPAASSSPDYPPRPAPVEDLADALADLAHLLGRDSETTRLAKAQSQIEALMYAAQLAVARGDAQGLRGVASEAGRIARDLGMAGAVSDQANAIIAQAGQVRQICDGGDGGGAPSSATDLTA</sequence>
<organism evidence="2 3">
    <name type="scientific">Magnetospirillum sulfuroxidans</name>
    <dbReference type="NCBI Taxonomy" id="611300"/>
    <lineage>
        <taxon>Bacteria</taxon>
        <taxon>Pseudomonadati</taxon>
        <taxon>Pseudomonadota</taxon>
        <taxon>Alphaproteobacteria</taxon>
        <taxon>Rhodospirillales</taxon>
        <taxon>Rhodospirillaceae</taxon>
        <taxon>Magnetospirillum</taxon>
    </lineage>
</organism>
<reference evidence="2 3" key="1">
    <citation type="submission" date="2021-04" db="EMBL/GenBank/DDBJ databases">
        <title>Magnetospirillum sulfuroxidans sp. nov., a facultative chemolithoautotrophic sulfur-oxidizing alphaproteobacterium isolated from freshwater sediment and proposals for Paramagetospirillum gen. nov., and Magnetospirillaceae fam. nov.</title>
        <authorList>
            <person name="Koziaeva V."/>
            <person name="Geelhoed J.S."/>
            <person name="Sorokin D.Y."/>
            <person name="Grouzdev D.S."/>
        </authorList>
    </citation>
    <scope>NUCLEOTIDE SEQUENCE [LARGE SCALE GENOMIC DNA]</scope>
    <source>
        <strain evidence="2 3">J10</strain>
    </source>
</reference>
<evidence type="ECO:0008006" key="4">
    <source>
        <dbReference type="Google" id="ProtNLM"/>
    </source>
</evidence>
<dbReference type="RefSeq" id="WP_211547250.1">
    <property type="nucleotide sequence ID" value="NZ_JAGTUF010000004.1"/>
</dbReference>
<evidence type="ECO:0000313" key="2">
    <source>
        <dbReference type="EMBL" id="MBR9971463.1"/>
    </source>
</evidence>
<evidence type="ECO:0000313" key="3">
    <source>
        <dbReference type="Proteomes" id="UP000680714"/>
    </source>
</evidence>
<gene>
    <name evidence="2" type="ORF">KEC16_07040</name>
</gene>
<dbReference type="Proteomes" id="UP000680714">
    <property type="component" value="Unassembled WGS sequence"/>
</dbReference>
<comment type="caution">
    <text evidence="2">The sequence shown here is derived from an EMBL/GenBank/DDBJ whole genome shotgun (WGS) entry which is preliminary data.</text>
</comment>
<protein>
    <recommendedName>
        <fullName evidence="4">ANTAR domain-containing protein</fullName>
    </recommendedName>
</protein>
<name>A0ABS5ICQ2_9PROT</name>
<keyword evidence="3" id="KW-1185">Reference proteome</keyword>
<evidence type="ECO:0000256" key="1">
    <source>
        <dbReference type="SAM" id="MobiDB-lite"/>
    </source>
</evidence>
<proteinExistence type="predicted"/>
<feature type="region of interest" description="Disordered" evidence="1">
    <location>
        <begin position="1"/>
        <end position="26"/>
    </location>
</feature>
<dbReference type="EMBL" id="JAGTUF010000004">
    <property type="protein sequence ID" value="MBR9971463.1"/>
    <property type="molecule type" value="Genomic_DNA"/>
</dbReference>
<accession>A0ABS5ICQ2</accession>